<comment type="caution">
    <text evidence="2">The sequence shown here is derived from an EMBL/GenBank/DDBJ whole genome shotgun (WGS) entry which is preliminary data.</text>
</comment>
<accession>A0A8J4M367</accession>
<dbReference type="RefSeq" id="WP_213413303.1">
    <property type="nucleotide sequence ID" value="NZ_BOVK01000049.1"/>
</dbReference>
<evidence type="ECO:0000313" key="2">
    <source>
        <dbReference type="EMBL" id="GIQ70489.1"/>
    </source>
</evidence>
<dbReference type="InterPro" id="IPR036291">
    <property type="entry name" value="NAD(P)-bd_dom_sf"/>
</dbReference>
<protein>
    <submittedName>
        <fullName evidence="2">2-dehydropantoate 2-reductase</fullName>
    </submittedName>
</protein>
<proteinExistence type="predicted"/>
<gene>
    <name evidence="2" type="primary">arbA</name>
    <name evidence="2" type="ORF">XYCOK13_33130</name>
</gene>
<name>A0A8J4M367_9BACL</name>
<dbReference type="Proteomes" id="UP000677918">
    <property type="component" value="Unassembled WGS sequence"/>
</dbReference>
<dbReference type="Pfam" id="PF02558">
    <property type="entry name" value="ApbA"/>
    <property type="match status" value="1"/>
</dbReference>
<evidence type="ECO:0000259" key="1">
    <source>
        <dbReference type="Pfam" id="PF02558"/>
    </source>
</evidence>
<dbReference type="Gene3D" id="3.40.50.720">
    <property type="entry name" value="NAD(P)-binding Rossmann-like Domain"/>
    <property type="match status" value="1"/>
</dbReference>
<evidence type="ECO:0000313" key="3">
    <source>
        <dbReference type="Proteomes" id="UP000677918"/>
    </source>
</evidence>
<dbReference type="SUPFAM" id="SSF51735">
    <property type="entry name" value="NAD(P)-binding Rossmann-fold domains"/>
    <property type="match status" value="1"/>
</dbReference>
<organism evidence="2 3">
    <name type="scientific">Xylanibacillus composti</name>
    <dbReference type="NCBI Taxonomy" id="1572762"/>
    <lineage>
        <taxon>Bacteria</taxon>
        <taxon>Bacillati</taxon>
        <taxon>Bacillota</taxon>
        <taxon>Bacilli</taxon>
        <taxon>Bacillales</taxon>
        <taxon>Paenibacillaceae</taxon>
        <taxon>Xylanibacillus</taxon>
    </lineage>
</organism>
<reference evidence="2" key="1">
    <citation type="submission" date="2021-04" db="EMBL/GenBank/DDBJ databases">
        <title>Draft genome sequence of Xylanibacillus composti strain K13.</title>
        <authorList>
            <person name="Uke A."/>
            <person name="Chhe C."/>
            <person name="Baramee S."/>
            <person name="Kosugi A."/>
        </authorList>
    </citation>
    <scope>NUCLEOTIDE SEQUENCE</scope>
    <source>
        <strain evidence="2">K13</strain>
    </source>
</reference>
<dbReference type="InterPro" id="IPR013332">
    <property type="entry name" value="KPR_N"/>
</dbReference>
<dbReference type="AlphaFoldDB" id="A0A8J4M367"/>
<feature type="domain" description="Ketopantoate reductase N-terminal" evidence="1">
    <location>
        <begin position="3"/>
        <end position="153"/>
    </location>
</feature>
<sequence length="309" mass="35203">MRVLVYGAGVIGSYLTHVLTRSNNDVTLLARGQRADDLERDGLVIRHYFQLKTTVDRVQLIRTLKTDDEYDLVFVVMTYTDFPAVLPVLAKNRSQNIVIIGNNTDAHDMDHYLREHSDPPKNVAFGFQTTAGTRKNNRIICIRGGGGQMVLGGLHGPIPFEPLLNQAFAKTKYKLVYHENIDAWLKNHIVPIVVLNVATVIHEHQMKKIAGDDKLLRQMIAAMDEGFRVLEALNYPLTPAAQASLIRNRPMLMRLLLKVYHRLPFSQLVNGSVSEIVALSRVLRRWKEQTPIRTPNWDDLERKFHAKLN</sequence>
<keyword evidence="3" id="KW-1185">Reference proteome</keyword>
<dbReference type="EMBL" id="BOVK01000049">
    <property type="protein sequence ID" value="GIQ70489.1"/>
    <property type="molecule type" value="Genomic_DNA"/>
</dbReference>